<dbReference type="GO" id="GO:0042601">
    <property type="term" value="C:endospore-forming forespore"/>
    <property type="evidence" value="ECO:0007669"/>
    <property type="project" value="TreeGrafter"/>
</dbReference>
<dbReference type="InterPro" id="IPR011009">
    <property type="entry name" value="Kinase-like_dom_sf"/>
</dbReference>
<dbReference type="EMBL" id="MWPS01000026">
    <property type="protein sequence ID" value="OPG15947.1"/>
    <property type="molecule type" value="Genomic_DNA"/>
</dbReference>
<sequence>MTRLGSEIRRACSRITCGASDRFRVTRCRRLERGEQVRARLSDEALHCLEDAYDLRIRAVVPMRSVTGILTNRGRLIVKRYTPERDVPLARLEALASVRKQLASAGLVPPYLETVSGESFVWLSGHPTTVEPWLRGRQSDFSIREHRRSAAAAVARLHSVRIRIPGMLRLTPSLMQKLSHRLKQASHQVELRGLPGMTDEAWTALRRQAEQQLRALVESGLARQLERDREEDILCHRDLAPHNLLMEEGGIAVLIDFDLAGLDSPLYDLHQMIGHMSYSGVSLKHIYDDVLDAYTMIRPLANAQVEALWQLREFPMLTLRELGDGPKRPSNDQWARLSRRIAYALKTEQCALRGERTQTADGAKKMLYCYHKR</sequence>
<dbReference type="PANTHER" id="PTHR39179">
    <property type="entry name" value="SPORE COAT PROTEIN I"/>
    <property type="match status" value="1"/>
</dbReference>
<dbReference type="InterPro" id="IPR047175">
    <property type="entry name" value="CotS-like"/>
</dbReference>
<dbReference type="Gene3D" id="3.90.1200.10">
    <property type="match status" value="1"/>
</dbReference>
<dbReference type="OrthoDB" id="2373610at2"/>
<evidence type="ECO:0000313" key="3">
    <source>
        <dbReference type="Proteomes" id="UP000190229"/>
    </source>
</evidence>
<feature type="domain" description="Aminoglycoside phosphotransferase" evidence="1">
    <location>
        <begin position="71"/>
        <end position="288"/>
    </location>
</feature>
<dbReference type="SUPFAM" id="SSF56112">
    <property type="entry name" value="Protein kinase-like (PK-like)"/>
    <property type="match status" value="1"/>
</dbReference>
<proteinExistence type="predicted"/>
<dbReference type="Pfam" id="PF01636">
    <property type="entry name" value="APH"/>
    <property type="match status" value="1"/>
</dbReference>
<gene>
    <name evidence="2" type="ORF">B2M26_10155</name>
</gene>
<dbReference type="Proteomes" id="UP000190229">
    <property type="component" value="Unassembled WGS sequence"/>
</dbReference>
<accession>A0A1V4ESQ0</accession>
<keyword evidence="3" id="KW-1185">Reference proteome</keyword>
<evidence type="ECO:0000313" key="2">
    <source>
        <dbReference type="EMBL" id="OPG15947.1"/>
    </source>
</evidence>
<reference evidence="2 3" key="1">
    <citation type="submission" date="2017-02" db="EMBL/GenBank/DDBJ databases">
        <title>Draft genome of Acidibacillus ferrooxidans Huett2.</title>
        <authorList>
            <person name="Schopf S."/>
        </authorList>
    </citation>
    <scope>NUCLEOTIDE SEQUENCE [LARGE SCALE GENOMIC DNA]</scope>
    <source>
        <strain evidence="2 3">Huett2</strain>
    </source>
</reference>
<dbReference type="AlphaFoldDB" id="A0A1V4ESQ0"/>
<dbReference type="Gene3D" id="3.30.200.20">
    <property type="entry name" value="Phosphorylase Kinase, domain 1"/>
    <property type="match status" value="1"/>
</dbReference>
<protein>
    <recommendedName>
        <fullName evidence="1">Aminoglycoside phosphotransferase domain-containing protein</fullName>
    </recommendedName>
</protein>
<organism evidence="2 3">
    <name type="scientific">Ferroacidibacillus organovorans</name>
    <dbReference type="NCBI Taxonomy" id="1765683"/>
    <lineage>
        <taxon>Bacteria</taxon>
        <taxon>Bacillati</taxon>
        <taxon>Bacillota</taxon>
        <taxon>Bacilli</taxon>
        <taxon>Bacillales</taxon>
        <taxon>Alicyclobacillaceae</taxon>
        <taxon>Ferroacidibacillus</taxon>
    </lineage>
</organism>
<dbReference type="InterPro" id="IPR002575">
    <property type="entry name" value="Aminoglycoside_PTrfase"/>
</dbReference>
<name>A0A1V4ESQ0_9BACL</name>
<dbReference type="PANTHER" id="PTHR39179:SF3">
    <property type="entry name" value="COTS-RELATED PROTEIN"/>
    <property type="match status" value="1"/>
</dbReference>
<evidence type="ECO:0000259" key="1">
    <source>
        <dbReference type="Pfam" id="PF01636"/>
    </source>
</evidence>
<comment type="caution">
    <text evidence="2">The sequence shown here is derived from an EMBL/GenBank/DDBJ whole genome shotgun (WGS) entry which is preliminary data.</text>
</comment>